<accession>A0A7T0BWA8</accession>
<evidence type="ECO:0000313" key="3">
    <source>
        <dbReference type="Proteomes" id="UP000594688"/>
    </source>
</evidence>
<proteinExistence type="predicted"/>
<dbReference type="AlphaFoldDB" id="A0A7T0BWA8"/>
<keyword evidence="2" id="KW-0966">Cell projection</keyword>
<reference evidence="2 3" key="1">
    <citation type="submission" date="2020-02" db="EMBL/GenBank/DDBJ databases">
        <title>Genomic and physiological characterization of two novel Nitrospinaceae genera.</title>
        <authorList>
            <person name="Mueller A.J."/>
            <person name="Jung M.-Y."/>
            <person name="Strachan C.R."/>
            <person name="Herbold C.W."/>
            <person name="Kirkegaard R.H."/>
            <person name="Daims H."/>
        </authorList>
    </citation>
    <scope>NUCLEOTIDE SEQUENCE [LARGE SCALE GENOMIC DNA]</scope>
    <source>
        <strain evidence="2">EB</strain>
    </source>
</reference>
<dbReference type="Pfam" id="PF03646">
    <property type="entry name" value="FlaG"/>
    <property type="match status" value="1"/>
</dbReference>
<dbReference type="InterPro" id="IPR005186">
    <property type="entry name" value="FlaG"/>
</dbReference>
<organism evidence="2 3">
    <name type="scientific">Candidatus Nitronauta litoralis</name>
    <dbReference type="NCBI Taxonomy" id="2705533"/>
    <lineage>
        <taxon>Bacteria</taxon>
        <taxon>Pseudomonadati</taxon>
        <taxon>Nitrospinota/Tectimicrobiota group</taxon>
        <taxon>Nitrospinota</taxon>
        <taxon>Nitrospinia</taxon>
        <taxon>Nitrospinales</taxon>
        <taxon>Nitrospinaceae</taxon>
        <taxon>Candidatus Nitronauta</taxon>
    </lineage>
</organism>
<keyword evidence="2" id="KW-0969">Cilium</keyword>
<dbReference type="KEGG" id="nli:G3M70_09700"/>
<dbReference type="SUPFAM" id="SSF160214">
    <property type="entry name" value="FlaG-like"/>
    <property type="match status" value="1"/>
</dbReference>
<name>A0A7T0BWA8_9BACT</name>
<dbReference type="Gene3D" id="3.30.160.170">
    <property type="entry name" value="FlaG-like"/>
    <property type="match status" value="1"/>
</dbReference>
<dbReference type="EMBL" id="CP048685">
    <property type="protein sequence ID" value="QPJ62126.1"/>
    <property type="molecule type" value="Genomic_DNA"/>
</dbReference>
<gene>
    <name evidence="2" type="ORF">G3M70_09700</name>
</gene>
<feature type="compositionally biased region" description="Low complexity" evidence="1">
    <location>
        <begin position="19"/>
        <end position="38"/>
    </location>
</feature>
<keyword evidence="2" id="KW-0282">Flagellum</keyword>
<protein>
    <submittedName>
        <fullName evidence="2">Flagellar protein FlaG</fullName>
    </submittedName>
</protein>
<dbReference type="InterPro" id="IPR035924">
    <property type="entry name" value="FlaG-like_sf"/>
</dbReference>
<dbReference type="Proteomes" id="UP000594688">
    <property type="component" value="Chromosome"/>
</dbReference>
<evidence type="ECO:0000256" key="1">
    <source>
        <dbReference type="SAM" id="MobiDB-lite"/>
    </source>
</evidence>
<feature type="region of interest" description="Disordered" evidence="1">
    <location>
        <begin position="1"/>
        <end position="70"/>
    </location>
</feature>
<evidence type="ECO:0000313" key="2">
    <source>
        <dbReference type="EMBL" id="QPJ62126.1"/>
    </source>
</evidence>
<feature type="compositionally biased region" description="Polar residues" evidence="1">
    <location>
        <begin position="48"/>
        <end position="67"/>
    </location>
</feature>
<sequence length="130" mass="13762">MSFTISPATLGANFHPREAAAAGGRSASGSGSAPAAAPVPFQEPVDVVQTSQSGEGKAQNDSGTFFHQTPERYGLAGNKTQYAIDLDSKEVVIKVVDPTTQKELRQIPSPEARKLAKQIEAYQSQAFDNV</sequence>